<dbReference type="Pfam" id="PF03707">
    <property type="entry name" value="MHYT"/>
    <property type="match status" value="2"/>
</dbReference>
<feature type="domain" description="MHYT" evidence="3">
    <location>
        <begin position="10"/>
        <end position="207"/>
    </location>
</feature>
<gene>
    <name evidence="4" type="ORF">LQ384_18035</name>
</gene>
<dbReference type="Proteomes" id="UP001198630">
    <property type="component" value="Unassembled WGS sequence"/>
</dbReference>
<protein>
    <submittedName>
        <fullName evidence="4">Signal protein</fullName>
    </submittedName>
</protein>
<evidence type="ECO:0000256" key="2">
    <source>
        <dbReference type="SAM" id="MobiDB-lite"/>
    </source>
</evidence>
<keyword evidence="1" id="KW-1133">Transmembrane helix</keyword>
<feature type="region of interest" description="Disordered" evidence="2">
    <location>
        <begin position="268"/>
        <end position="310"/>
    </location>
</feature>
<feature type="transmembrane region" description="Helical" evidence="1">
    <location>
        <begin position="220"/>
        <end position="244"/>
    </location>
</feature>
<dbReference type="PANTHER" id="PTHR35152">
    <property type="entry name" value="DOMAIN SIGNALLING PROTEIN, PUTATIVE (AFU_ORTHOLOGUE AFUA_5G11310)-RELATED"/>
    <property type="match status" value="1"/>
</dbReference>
<feature type="transmembrane region" description="Helical" evidence="1">
    <location>
        <begin position="179"/>
        <end position="200"/>
    </location>
</feature>
<proteinExistence type="predicted"/>
<name>A0AAW4XJ35_RHORH</name>
<evidence type="ECO:0000259" key="3">
    <source>
        <dbReference type="PROSITE" id="PS50924"/>
    </source>
</evidence>
<keyword evidence="1" id="KW-0472">Membrane</keyword>
<keyword evidence="1" id="KW-0812">Transmembrane</keyword>
<feature type="transmembrane region" description="Helical" evidence="1">
    <location>
        <begin position="153"/>
        <end position="172"/>
    </location>
</feature>
<feature type="transmembrane region" description="Helical" evidence="1">
    <location>
        <begin position="116"/>
        <end position="133"/>
    </location>
</feature>
<organism evidence="4 5">
    <name type="scientific">Rhodococcus rhodochrous</name>
    <dbReference type="NCBI Taxonomy" id="1829"/>
    <lineage>
        <taxon>Bacteria</taxon>
        <taxon>Bacillati</taxon>
        <taxon>Actinomycetota</taxon>
        <taxon>Actinomycetes</taxon>
        <taxon>Mycobacteriales</taxon>
        <taxon>Nocardiaceae</taxon>
        <taxon>Rhodococcus</taxon>
    </lineage>
</organism>
<dbReference type="PANTHER" id="PTHR35152:SF1">
    <property type="entry name" value="DOMAIN SIGNALLING PROTEIN, PUTATIVE (AFU_ORTHOLOGUE AFUA_5G11310)-RELATED"/>
    <property type="match status" value="1"/>
</dbReference>
<sequence length="310" mass="32853">MTHEIHHFDLGLWVLFVAYGTSIAGSYVGLSCVRQAHTRPSRTARWAWLLLGALSLGGVGIWITHFIAMMGFSVPGSLIRYDPVLTALSAAVAVAATLFGLWLIDIRALSAGPLGRAIALSVGGVVMGLAVSLMHYSGRAAIRISGTLTHDSLFVMVSILIGIGASTAALWLARRAARLATRVLGAVIMGGAVAALHYTGMAGLHVDMSTEAPVPDGVPIMTLLLAAFAVGTLVLSAPLILLVFASRAGEAHLDEAVEQWVTDRHGDPATSWRHLDGQAGVRQGRRGGHYRFPTAPPRMRSTPSYSEDRH</sequence>
<feature type="transmembrane region" description="Helical" evidence="1">
    <location>
        <begin position="12"/>
        <end position="34"/>
    </location>
</feature>
<dbReference type="GO" id="GO:0016020">
    <property type="term" value="C:membrane"/>
    <property type="evidence" value="ECO:0007669"/>
    <property type="project" value="UniProtKB-UniRule"/>
</dbReference>
<dbReference type="InterPro" id="IPR005330">
    <property type="entry name" value="MHYT_dom"/>
</dbReference>
<dbReference type="RefSeq" id="WP_230791604.1">
    <property type="nucleotide sequence ID" value="NZ_JAJNCO010000010.1"/>
</dbReference>
<accession>A0AAW4XJ35</accession>
<evidence type="ECO:0000313" key="4">
    <source>
        <dbReference type="EMBL" id="MCD2113013.1"/>
    </source>
</evidence>
<feature type="compositionally biased region" description="Polar residues" evidence="2">
    <location>
        <begin position="301"/>
        <end position="310"/>
    </location>
</feature>
<dbReference type="AlphaFoldDB" id="A0AAW4XJ35"/>
<feature type="transmembrane region" description="Helical" evidence="1">
    <location>
        <begin position="46"/>
        <end position="72"/>
    </location>
</feature>
<feature type="transmembrane region" description="Helical" evidence="1">
    <location>
        <begin position="84"/>
        <end position="104"/>
    </location>
</feature>
<reference evidence="4" key="1">
    <citation type="submission" date="2021-11" db="EMBL/GenBank/DDBJ databases">
        <title>Development of a sustainable strategy for remediation of hydrocarbon-contaminated territories based on the waste exchange concept.</title>
        <authorList>
            <person name="Elkin A."/>
        </authorList>
    </citation>
    <scope>NUCLEOTIDE SEQUENCE</scope>
    <source>
        <strain evidence="4">IEGM 757</strain>
    </source>
</reference>
<dbReference type="PROSITE" id="PS50924">
    <property type="entry name" value="MHYT"/>
    <property type="match status" value="1"/>
</dbReference>
<evidence type="ECO:0000313" key="5">
    <source>
        <dbReference type="Proteomes" id="UP001198630"/>
    </source>
</evidence>
<evidence type="ECO:0000256" key="1">
    <source>
        <dbReference type="PROSITE-ProRule" id="PRU00244"/>
    </source>
</evidence>
<comment type="caution">
    <text evidence="4">The sequence shown here is derived from an EMBL/GenBank/DDBJ whole genome shotgun (WGS) entry which is preliminary data.</text>
</comment>
<dbReference type="EMBL" id="JAJNCO010000010">
    <property type="protein sequence ID" value="MCD2113013.1"/>
    <property type="molecule type" value="Genomic_DNA"/>
</dbReference>